<evidence type="ECO:0000256" key="1">
    <source>
        <dbReference type="ARBA" id="ARBA00006484"/>
    </source>
</evidence>
<dbReference type="Gene3D" id="3.40.50.720">
    <property type="entry name" value="NAD(P)-binding Rossmann-like Domain"/>
    <property type="match status" value="1"/>
</dbReference>
<keyword evidence="6" id="KW-1185">Reference proteome</keyword>
<evidence type="ECO:0000313" key="6">
    <source>
        <dbReference type="Proteomes" id="UP000184192"/>
    </source>
</evidence>
<dbReference type="GeneID" id="92710800"/>
<reference evidence="6" key="1">
    <citation type="submission" date="2016-11" db="EMBL/GenBank/DDBJ databases">
        <authorList>
            <person name="Varghese N."/>
            <person name="Submissions S."/>
        </authorList>
    </citation>
    <scope>NUCLEOTIDE SEQUENCE [LARGE SCALE GENOMIC DNA]</scope>
    <source>
        <strain evidence="6">DSM 26884</strain>
    </source>
</reference>
<comment type="similarity">
    <text evidence="1">Belongs to the short-chain dehydrogenases/reductases (SDR) family.</text>
</comment>
<dbReference type="NCBIfam" id="NF009466">
    <property type="entry name" value="PRK12826.1-2"/>
    <property type="match status" value="1"/>
</dbReference>
<evidence type="ECO:0000256" key="2">
    <source>
        <dbReference type="ARBA" id="ARBA00023002"/>
    </source>
</evidence>
<dbReference type="InterPro" id="IPR002347">
    <property type="entry name" value="SDR_fam"/>
</dbReference>
<dbReference type="EMBL" id="FQZN01000002">
    <property type="protein sequence ID" value="SHI45778.1"/>
    <property type="molecule type" value="Genomic_DNA"/>
</dbReference>
<evidence type="ECO:0000313" key="4">
    <source>
        <dbReference type="EMBL" id="RGX80209.1"/>
    </source>
</evidence>
<reference evidence="5" key="2">
    <citation type="submission" date="2016-11" db="EMBL/GenBank/DDBJ databases">
        <authorList>
            <person name="Jaros S."/>
            <person name="Januszkiewicz K."/>
            <person name="Wedrychowicz H."/>
        </authorList>
    </citation>
    <scope>NUCLEOTIDE SEQUENCE [LARGE SCALE GENOMIC DNA]</scope>
    <source>
        <strain evidence="5">DSM 26884</strain>
    </source>
</reference>
<dbReference type="PRINTS" id="PR00080">
    <property type="entry name" value="SDRFAMILY"/>
</dbReference>
<dbReference type="InterPro" id="IPR057326">
    <property type="entry name" value="KR_dom"/>
</dbReference>
<dbReference type="PRINTS" id="PR00081">
    <property type="entry name" value="GDHRDH"/>
</dbReference>
<evidence type="ECO:0000313" key="5">
    <source>
        <dbReference type="EMBL" id="SHI45778.1"/>
    </source>
</evidence>
<protein>
    <submittedName>
        <fullName evidence="4">3-oxoacyl-ACP reductase FabG</fullName>
        <ecNumber evidence="4">1.1.1.100</ecNumber>
    </submittedName>
    <submittedName>
        <fullName evidence="5">3-oxoacyl-[acyl-carrier protein] reductase</fullName>
    </submittedName>
</protein>
<dbReference type="PANTHER" id="PTHR42879">
    <property type="entry name" value="3-OXOACYL-(ACYL-CARRIER-PROTEIN) REDUCTASE"/>
    <property type="match status" value="1"/>
</dbReference>
<dbReference type="RefSeq" id="WP_073312642.1">
    <property type="nucleotide sequence ID" value="NZ_CABMFG010000005.1"/>
</dbReference>
<dbReference type="AlphaFoldDB" id="A0A1M6BB40"/>
<dbReference type="OrthoDB" id="9803333at2"/>
<dbReference type="SMART" id="SM00822">
    <property type="entry name" value="PKS_KR"/>
    <property type="match status" value="1"/>
</dbReference>
<organism evidence="5 6">
    <name type="scientific">Bacteroides stercorirosoris</name>
    <dbReference type="NCBI Taxonomy" id="871324"/>
    <lineage>
        <taxon>Bacteria</taxon>
        <taxon>Pseudomonadati</taxon>
        <taxon>Bacteroidota</taxon>
        <taxon>Bacteroidia</taxon>
        <taxon>Bacteroidales</taxon>
        <taxon>Bacteroidaceae</taxon>
        <taxon>Bacteroides</taxon>
    </lineage>
</organism>
<dbReference type="EMBL" id="QSCF01000005">
    <property type="protein sequence ID" value="RGX80209.1"/>
    <property type="molecule type" value="Genomic_DNA"/>
</dbReference>
<dbReference type="eggNOG" id="COG1028">
    <property type="taxonomic scope" value="Bacteria"/>
</dbReference>
<evidence type="ECO:0000259" key="3">
    <source>
        <dbReference type="SMART" id="SM00822"/>
    </source>
</evidence>
<dbReference type="FunFam" id="3.40.50.720:FF:000173">
    <property type="entry name" value="3-oxoacyl-[acyl-carrier protein] reductase"/>
    <property type="match status" value="1"/>
</dbReference>
<gene>
    <name evidence="4" type="ORF">DXA68_04595</name>
    <name evidence="5" type="ORF">SAMN05444350_102265</name>
</gene>
<keyword evidence="2 4" id="KW-0560">Oxidoreductase</keyword>
<accession>A0A1M6BB40</accession>
<dbReference type="GO" id="GO:0004316">
    <property type="term" value="F:3-oxoacyl-[acyl-carrier-protein] reductase (NADPH) activity"/>
    <property type="evidence" value="ECO:0007669"/>
    <property type="project" value="UniProtKB-EC"/>
</dbReference>
<dbReference type="Pfam" id="PF13561">
    <property type="entry name" value="adh_short_C2"/>
    <property type="match status" value="1"/>
</dbReference>
<dbReference type="EC" id="1.1.1.100" evidence="4"/>
<evidence type="ECO:0000313" key="7">
    <source>
        <dbReference type="Proteomes" id="UP000286075"/>
    </source>
</evidence>
<feature type="domain" description="Ketoreductase" evidence="3">
    <location>
        <begin position="2"/>
        <end position="189"/>
    </location>
</feature>
<dbReference type="InterPro" id="IPR036291">
    <property type="entry name" value="NAD(P)-bd_dom_sf"/>
</dbReference>
<dbReference type="Proteomes" id="UP000286075">
    <property type="component" value="Unassembled WGS sequence"/>
</dbReference>
<dbReference type="NCBIfam" id="NF004200">
    <property type="entry name" value="PRK05653.1-5"/>
    <property type="match status" value="1"/>
</dbReference>
<dbReference type="PANTHER" id="PTHR42879:SF2">
    <property type="entry name" value="3-OXOACYL-[ACYL-CARRIER-PROTEIN] REDUCTASE FABG"/>
    <property type="match status" value="1"/>
</dbReference>
<dbReference type="SUPFAM" id="SSF51735">
    <property type="entry name" value="NAD(P)-binding Rossmann-fold domains"/>
    <property type="match status" value="1"/>
</dbReference>
<proteinExistence type="inferred from homology"/>
<name>A0A1M6BB40_9BACE</name>
<dbReference type="InterPro" id="IPR050259">
    <property type="entry name" value="SDR"/>
</dbReference>
<reference evidence="4 7" key="3">
    <citation type="submission" date="2018-08" db="EMBL/GenBank/DDBJ databases">
        <title>A genome reference for cultivated species of the human gut microbiota.</title>
        <authorList>
            <person name="Zou Y."/>
            <person name="Xue W."/>
            <person name="Luo G."/>
        </authorList>
    </citation>
    <scope>NUCLEOTIDE SEQUENCE [LARGE SCALE GENOMIC DNA]</scope>
    <source>
        <strain evidence="4 7">OF03-9BH</strain>
    </source>
</reference>
<sequence length="242" mass="26318">MKYALITGGSRGIGRTVSIKLAEMGYTVLVNYQSNDKEAAKTLQLVREKGGDGELLKFDVTDPNAVTEAINSWSIRHPEDYIEVLINNAGIRKDNLMLWMTGEEWNSVLDTSLNGFFHVTQALLKNMLVKRFGRIVNIVSLSGIKGMPGQTNYSAAKGGVIAATKALAQEVAKKHVTVNAVAPGFIRTEMTEDINENEWKKHIPAGRFGEPEEVAELVGFLASPAASYITGEVISINGGLHT</sequence>
<dbReference type="Proteomes" id="UP000184192">
    <property type="component" value="Unassembled WGS sequence"/>
</dbReference>